<name>A0ABT4AR32_9ACTN</name>
<gene>
    <name evidence="1" type="ORF">OWR29_01730</name>
</gene>
<accession>A0ABT4AR32</accession>
<protein>
    <submittedName>
        <fullName evidence="1">Uncharacterized protein</fullName>
    </submittedName>
</protein>
<comment type="caution">
    <text evidence="1">The sequence shown here is derived from an EMBL/GenBank/DDBJ whole genome shotgun (WGS) entry which is preliminary data.</text>
</comment>
<evidence type="ECO:0000313" key="1">
    <source>
        <dbReference type="EMBL" id="MCY1136700.1"/>
    </source>
</evidence>
<reference evidence="1" key="1">
    <citation type="submission" date="2022-11" db="EMBL/GenBank/DDBJ databases">
        <authorList>
            <person name="Somphong A."/>
            <person name="Phongsopitanun W."/>
        </authorList>
    </citation>
    <scope>NUCLEOTIDE SEQUENCE</scope>
    <source>
        <strain evidence="1">Pm04-4</strain>
    </source>
</reference>
<dbReference type="RefSeq" id="WP_267560466.1">
    <property type="nucleotide sequence ID" value="NZ_JAPNTZ010000001.1"/>
</dbReference>
<organism evidence="1 2">
    <name type="scientific">Paractinoplanes pyxinae</name>
    <dbReference type="NCBI Taxonomy" id="2997416"/>
    <lineage>
        <taxon>Bacteria</taxon>
        <taxon>Bacillati</taxon>
        <taxon>Actinomycetota</taxon>
        <taxon>Actinomycetes</taxon>
        <taxon>Micromonosporales</taxon>
        <taxon>Micromonosporaceae</taxon>
        <taxon>Paractinoplanes</taxon>
    </lineage>
</organism>
<evidence type="ECO:0000313" key="2">
    <source>
        <dbReference type="Proteomes" id="UP001151002"/>
    </source>
</evidence>
<dbReference type="EMBL" id="JAPNTZ010000001">
    <property type="protein sequence ID" value="MCY1136700.1"/>
    <property type="molecule type" value="Genomic_DNA"/>
</dbReference>
<sequence length="119" mass="11945">MAAVHAGGEDVRLVAHAAAGVDDLPAVGRERAGQQHGVRADVGDLAQAATVGADDVQLRVQAIRPLTPGVVATAGAAITPVTTKPSAAAASFRVIVITGLRPWEQPTAGVPSSVRRSIG</sequence>
<dbReference type="Proteomes" id="UP001151002">
    <property type="component" value="Unassembled WGS sequence"/>
</dbReference>
<keyword evidence="2" id="KW-1185">Reference proteome</keyword>
<proteinExistence type="predicted"/>